<evidence type="ECO:0000256" key="2">
    <source>
        <dbReference type="ARBA" id="ARBA00022649"/>
    </source>
</evidence>
<evidence type="ECO:0000256" key="9">
    <source>
        <dbReference type="SAM" id="Phobius"/>
    </source>
</evidence>
<dbReference type="GO" id="GO:0000287">
    <property type="term" value="F:magnesium ion binding"/>
    <property type="evidence" value="ECO:0007669"/>
    <property type="project" value="UniProtKB-UniRule"/>
</dbReference>
<dbReference type="Gene3D" id="3.40.50.1010">
    <property type="entry name" value="5'-nuclease"/>
    <property type="match status" value="1"/>
</dbReference>
<keyword evidence="9" id="KW-0812">Transmembrane</keyword>
<keyword evidence="9" id="KW-0472">Membrane</keyword>
<sequence length="132" mass="14724">MKLMLDTNICIYLIKKHPVSVLDRFRSFQVGTIGISIITLAELLYGVAKSRDPARNREALSEFTAPLEVAPFDTDAAAEYGRVRTVLEKQGRLIGAMDLLIAAHAVSLDVTLITNNIAEFKRVPRLNVENWL</sequence>
<feature type="binding site" evidence="8">
    <location>
        <position position="98"/>
    </location>
    <ligand>
        <name>Mg(2+)</name>
        <dbReference type="ChEBI" id="CHEBI:18420"/>
    </ligand>
</feature>
<dbReference type="PATRIC" id="fig|42253.5.peg.1044"/>
<dbReference type="InterPro" id="IPR029060">
    <property type="entry name" value="PIN-like_dom_sf"/>
</dbReference>
<gene>
    <name evidence="8 11" type="primary">vapC</name>
    <name evidence="11" type="ORF">NITMOv2_1060</name>
</gene>
<dbReference type="GO" id="GO:0016787">
    <property type="term" value="F:hydrolase activity"/>
    <property type="evidence" value="ECO:0007669"/>
    <property type="project" value="UniProtKB-KW"/>
</dbReference>
<dbReference type="HAMAP" id="MF_00265">
    <property type="entry name" value="VapC_Nob1"/>
    <property type="match status" value="1"/>
</dbReference>
<dbReference type="EC" id="3.1.-.-" evidence="8"/>
<keyword evidence="4 8" id="KW-0479">Metal-binding</keyword>
<dbReference type="KEGG" id="nmv:NITMOv2_1060"/>
<dbReference type="GO" id="GO:0004540">
    <property type="term" value="F:RNA nuclease activity"/>
    <property type="evidence" value="ECO:0007669"/>
    <property type="project" value="InterPro"/>
</dbReference>
<feature type="binding site" evidence="8">
    <location>
        <position position="6"/>
    </location>
    <ligand>
        <name>Mg(2+)</name>
        <dbReference type="ChEBI" id="CHEBI:18420"/>
    </ligand>
</feature>
<evidence type="ECO:0000313" key="12">
    <source>
        <dbReference type="Proteomes" id="UP000069205"/>
    </source>
</evidence>
<name>A0A0K2G949_NITMO</name>
<reference evidence="11 12" key="1">
    <citation type="journal article" date="2015" name="Proc. Natl. Acad. Sci. U.S.A.">
        <title>Expanded metabolic versatility of ubiquitous nitrite-oxidizing bacteria from the genus Nitrospira.</title>
        <authorList>
            <person name="Koch H."/>
            <person name="Lucker S."/>
            <person name="Albertsen M."/>
            <person name="Kitzinger K."/>
            <person name="Herbold C."/>
            <person name="Spieck E."/>
            <person name="Nielsen P.H."/>
            <person name="Wagner M."/>
            <person name="Daims H."/>
        </authorList>
    </citation>
    <scope>NUCLEOTIDE SEQUENCE [LARGE SCALE GENOMIC DNA]</scope>
    <source>
        <strain evidence="11 12">NSP M-1</strain>
    </source>
</reference>
<dbReference type="GO" id="GO:0090729">
    <property type="term" value="F:toxin activity"/>
    <property type="evidence" value="ECO:0007669"/>
    <property type="project" value="UniProtKB-KW"/>
</dbReference>
<dbReference type="Proteomes" id="UP000069205">
    <property type="component" value="Chromosome"/>
</dbReference>
<evidence type="ECO:0000256" key="5">
    <source>
        <dbReference type="ARBA" id="ARBA00022801"/>
    </source>
</evidence>
<keyword evidence="3 8" id="KW-0540">Nuclease</keyword>
<keyword evidence="2 8" id="KW-1277">Toxin-antitoxin system</keyword>
<evidence type="ECO:0000256" key="3">
    <source>
        <dbReference type="ARBA" id="ARBA00022722"/>
    </source>
</evidence>
<protein>
    <recommendedName>
        <fullName evidence="8">Ribonuclease VapC</fullName>
        <shortName evidence="8">RNase VapC</shortName>
        <ecNumber evidence="8">3.1.-.-</ecNumber>
    </recommendedName>
    <alternativeName>
        <fullName evidence="8">Toxin VapC</fullName>
    </alternativeName>
</protein>
<dbReference type="InterPro" id="IPR022907">
    <property type="entry name" value="VapC_family"/>
</dbReference>
<dbReference type="PANTHER" id="PTHR33653">
    <property type="entry name" value="RIBONUCLEASE VAPC2"/>
    <property type="match status" value="1"/>
</dbReference>
<dbReference type="AlphaFoldDB" id="A0A0K2G949"/>
<dbReference type="OrthoDB" id="9796690at2"/>
<evidence type="ECO:0000256" key="1">
    <source>
        <dbReference type="ARBA" id="ARBA00001946"/>
    </source>
</evidence>
<accession>A0A0K2G949</accession>
<proteinExistence type="inferred from homology"/>
<comment type="cofactor">
    <cofactor evidence="1 8">
        <name>Mg(2+)</name>
        <dbReference type="ChEBI" id="CHEBI:18420"/>
    </cofactor>
</comment>
<feature type="transmembrane region" description="Helical" evidence="9">
    <location>
        <begin position="28"/>
        <end position="48"/>
    </location>
</feature>
<keyword evidence="8" id="KW-0800">Toxin</keyword>
<dbReference type="InterPro" id="IPR002716">
    <property type="entry name" value="PIN_dom"/>
</dbReference>
<keyword evidence="12" id="KW-1185">Reference proteome</keyword>
<keyword evidence="6 8" id="KW-0460">Magnesium</keyword>
<feature type="domain" description="PIN" evidence="10">
    <location>
        <begin position="4"/>
        <end position="125"/>
    </location>
</feature>
<evidence type="ECO:0000256" key="7">
    <source>
        <dbReference type="ARBA" id="ARBA00038093"/>
    </source>
</evidence>
<dbReference type="STRING" id="42253.NITMOv2_1060"/>
<dbReference type="SUPFAM" id="SSF88723">
    <property type="entry name" value="PIN domain-like"/>
    <property type="match status" value="1"/>
</dbReference>
<dbReference type="InterPro" id="IPR050556">
    <property type="entry name" value="Type_II_TA_system_RNase"/>
</dbReference>
<evidence type="ECO:0000313" key="11">
    <source>
        <dbReference type="EMBL" id="ALA57491.1"/>
    </source>
</evidence>
<dbReference type="CDD" id="cd09881">
    <property type="entry name" value="PIN_VapC4-5_FitB-like"/>
    <property type="match status" value="1"/>
</dbReference>
<evidence type="ECO:0000256" key="6">
    <source>
        <dbReference type="ARBA" id="ARBA00022842"/>
    </source>
</evidence>
<dbReference type="PANTHER" id="PTHR33653:SF1">
    <property type="entry name" value="RIBONUCLEASE VAPC2"/>
    <property type="match status" value="1"/>
</dbReference>
<dbReference type="EMBL" id="CP011801">
    <property type="protein sequence ID" value="ALA57491.1"/>
    <property type="molecule type" value="Genomic_DNA"/>
</dbReference>
<comment type="function">
    <text evidence="8">Toxic component of a toxin-antitoxin (TA) system. An RNase.</text>
</comment>
<dbReference type="Pfam" id="PF01850">
    <property type="entry name" value="PIN"/>
    <property type="match status" value="1"/>
</dbReference>
<evidence type="ECO:0000256" key="4">
    <source>
        <dbReference type="ARBA" id="ARBA00022723"/>
    </source>
</evidence>
<comment type="similarity">
    <text evidence="7 8">Belongs to the PINc/VapC protein family.</text>
</comment>
<keyword evidence="9" id="KW-1133">Transmembrane helix</keyword>
<organism evidence="11 12">
    <name type="scientific">Nitrospira moscoviensis</name>
    <dbReference type="NCBI Taxonomy" id="42253"/>
    <lineage>
        <taxon>Bacteria</taxon>
        <taxon>Pseudomonadati</taxon>
        <taxon>Nitrospirota</taxon>
        <taxon>Nitrospiria</taxon>
        <taxon>Nitrospirales</taxon>
        <taxon>Nitrospiraceae</taxon>
        <taxon>Nitrospira</taxon>
    </lineage>
</organism>
<evidence type="ECO:0000259" key="10">
    <source>
        <dbReference type="Pfam" id="PF01850"/>
    </source>
</evidence>
<keyword evidence="5 8" id="KW-0378">Hydrolase</keyword>
<evidence type="ECO:0000256" key="8">
    <source>
        <dbReference type="HAMAP-Rule" id="MF_00265"/>
    </source>
</evidence>